<organism evidence="5 6">
    <name type="scientific">Gelidibacter sediminis</name>
    <dbReference type="NCBI Taxonomy" id="1608710"/>
    <lineage>
        <taxon>Bacteria</taxon>
        <taxon>Pseudomonadati</taxon>
        <taxon>Bacteroidota</taxon>
        <taxon>Flavobacteriia</taxon>
        <taxon>Flavobacteriales</taxon>
        <taxon>Flavobacteriaceae</taxon>
        <taxon>Gelidibacter</taxon>
    </lineage>
</organism>
<evidence type="ECO:0000313" key="6">
    <source>
        <dbReference type="Proteomes" id="UP000294689"/>
    </source>
</evidence>
<keyword evidence="6" id="KW-1185">Reference proteome</keyword>
<comment type="cofactor">
    <cofactor evidence="1">
        <name>Zn(2+)</name>
        <dbReference type="ChEBI" id="CHEBI:29105"/>
    </cofactor>
</comment>
<evidence type="ECO:0000256" key="4">
    <source>
        <dbReference type="ARBA" id="ARBA00023049"/>
    </source>
</evidence>
<proteinExistence type="predicted"/>
<reference evidence="5 6" key="1">
    <citation type="submission" date="2019-03" db="EMBL/GenBank/DDBJ databases">
        <title>Genomic Encyclopedia of Archaeal and Bacterial Type Strains, Phase II (KMG-II): from individual species to whole genera.</title>
        <authorList>
            <person name="Goeker M."/>
        </authorList>
    </citation>
    <scope>NUCLEOTIDE SEQUENCE [LARGE SCALE GENOMIC DNA]</scope>
    <source>
        <strain evidence="5 6">DSM 28135</strain>
    </source>
</reference>
<dbReference type="OrthoDB" id="9785840at2"/>
<dbReference type="EMBL" id="SOBW01000008">
    <property type="protein sequence ID" value="TDU40135.1"/>
    <property type="molecule type" value="Genomic_DNA"/>
</dbReference>
<sequence>MIEDYHIDAELVETICNNITEHVPVNVELPNKGLLHIDKLLPFICVYRYTERDVYFSRLLKTQASYIIVDENVEISHLLEAIRLITSKKFETFLILELWPNNDSLKSQFQIYGPKSKSLETVNALKEGFSEIRKTLSYVDSKIIHTEFRHPKHLKPLLDVEQSKKQGTLIIGISVPTVYLNSATNQLFSLFFRKFYTIFSETIKRAVYEFIRVQTTDAFENYLMLGKTHIDAVTLSSDTKLAEISEGMSFLLRVTPVNSNEEWDKFVQNNYEKIPSFKYRLLAVDPELEKRKLYNIPIDLIEDPTIAFILRGKRLEIEKQLIMLEERGTDNFRFIGESLYGVIREDILDVAKHILAVYPKAETIKSSKRYNGIEFAEFAQREMDHYIQQFPDLDLGIEIRDDVAGIMVSKSKLLINEEMNLDVNRCDALIQHEIGTHILTYCNGKSQPLKQMHEGFEGYDQLQEGLAVIAEYLVGGLTINRLRLLAGRVIAVQSMIDNANFIETFNLLRTDYAFPDRVAYYISMRVYRGGGLTKDAVYLAGLIDLMAYLENGGRIEPLYTGKFNVTHIKLIEELLYRKVLKQPILPRFLARDDVKIRLQKLREGINIVELVN</sequence>
<evidence type="ECO:0000256" key="3">
    <source>
        <dbReference type="ARBA" id="ARBA00022801"/>
    </source>
</evidence>
<evidence type="ECO:0000313" key="5">
    <source>
        <dbReference type="EMBL" id="TDU40135.1"/>
    </source>
</evidence>
<dbReference type="PANTHER" id="PTHR31817:SF0">
    <property type="entry name" value="CHROMOSOME UNDETERMINED SCAFFOLD_67, WHOLE GENOME SHOTGUN SEQUENCE"/>
    <property type="match status" value="1"/>
</dbReference>
<dbReference type="GO" id="GO:0008237">
    <property type="term" value="F:metallopeptidase activity"/>
    <property type="evidence" value="ECO:0007669"/>
    <property type="project" value="UniProtKB-KW"/>
</dbReference>
<dbReference type="RefSeq" id="WP_133758172.1">
    <property type="nucleotide sequence ID" value="NZ_SOBW01000008.1"/>
</dbReference>
<evidence type="ECO:0000256" key="1">
    <source>
        <dbReference type="ARBA" id="ARBA00001947"/>
    </source>
</evidence>
<dbReference type="Proteomes" id="UP000294689">
    <property type="component" value="Unassembled WGS sequence"/>
</dbReference>
<name>A0A4R7PYQ2_9FLAO</name>
<protein>
    <submittedName>
        <fullName evidence="5">Uncharacterized protein (TIGR02421 family)</fullName>
    </submittedName>
</protein>
<keyword evidence="4" id="KW-0482">Metalloprotease</keyword>
<accession>A0A4R7PYQ2</accession>
<dbReference type="PANTHER" id="PTHR31817">
    <property type="match status" value="1"/>
</dbReference>
<keyword evidence="2" id="KW-0645">Protease</keyword>
<dbReference type="AlphaFoldDB" id="A0A4R7PYQ2"/>
<comment type="caution">
    <text evidence="5">The sequence shown here is derived from an EMBL/GenBank/DDBJ whole genome shotgun (WGS) entry which is preliminary data.</text>
</comment>
<dbReference type="Pfam" id="PF08014">
    <property type="entry name" value="MATCAP"/>
    <property type="match status" value="1"/>
</dbReference>
<keyword evidence="3" id="KW-0378">Hydrolase</keyword>
<evidence type="ECO:0000256" key="2">
    <source>
        <dbReference type="ARBA" id="ARBA00022670"/>
    </source>
</evidence>
<dbReference type="InterPro" id="IPR012548">
    <property type="entry name" value="MATCAP"/>
</dbReference>
<dbReference type="SMART" id="SM01154">
    <property type="entry name" value="DUF1704"/>
    <property type="match status" value="1"/>
</dbReference>
<gene>
    <name evidence="5" type="ORF">BXY82_2175</name>
</gene>
<dbReference type="GO" id="GO:0080164">
    <property type="term" value="P:regulation of nitric oxide metabolic process"/>
    <property type="evidence" value="ECO:0007669"/>
    <property type="project" value="TreeGrafter"/>
</dbReference>
<dbReference type="GO" id="GO:0006508">
    <property type="term" value="P:proteolysis"/>
    <property type="evidence" value="ECO:0007669"/>
    <property type="project" value="UniProtKB-KW"/>
</dbReference>